<dbReference type="AlphaFoldDB" id="A0A4P9YZT3"/>
<dbReference type="Pfam" id="PF04419">
    <property type="entry name" value="SERF-like_N"/>
    <property type="match status" value="1"/>
</dbReference>
<protein>
    <recommendedName>
        <fullName evidence="2">Small EDRK-rich factor-like N-terminal domain-containing protein</fullName>
    </recommendedName>
</protein>
<feature type="compositionally biased region" description="Basic and acidic residues" evidence="1">
    <location>
        <begin position="1"/>
        <end position="22"/>
    </location>
</feature>
<dbReference type="SUPFAM" id="SSF118359">
    <property type="entry name" value="Expressed protein At2g23090/F21P24.15"/>
    <property type="match status" value="1"/>
</dbReference>
<gene>
    <name evidence="3" type="ORF">SYNPS1DRAFT_15313</name>
</gene>
<evidence type="ECO:0000256" key="1">
    <source>
        <dbReference type="SAM" id="MobiDB-lite"/>
    </source>
</evidence>
<dbReference type="EMBL" id="KZ989655">
    <property type="protein sequence ID" value="RKP25687.1"/>
    <property type="molecule type" value="Genomic_DNA"/>
</dbReference>
<dbReference type="Proteomes" id="UP000278143">
    <property type="component" value="Unassembled WGS sequence"/>
</dbReference>
<accession>A0A4P9YZT3</accession>
<name>A0A4P9YZT3_9FUNG</name>
<reference evidence="4" key="1">
    <citation type="journal article" date="2018" name="Nat. Microbiol.">
        <title>Leveraging single-cell genomics to expand the fungal tree of life.</title>
        <authorList>
            <person name="Ahrendt S.R."/>
            <person name="Quandt C.A."/>
            <person name="Ciobanu D."/>
            <person name="Clum A."/>
            <person name="Salamov A."/>
            <person name="Andreopoulos B."/>
            <person name="Cheng J.F."/>
            <person name="Woyke T."/>
            <person name="Pelin A."/>
            <person name="Henrissat B."/>
            <person name="Reynolds N.K."/>
            <person name="Benny G.L."/>
            <person name="Smith M.E."/>
            <person name="James T.Y."/>
            <person name="Grigoriev I.V."/>
        </authorList>
    </citation>
    <scope>NUCLEOTIDE SEQUENCE [LARGE SCALE GENOMIC DNA]</scope>
    <source>
        <strain evidence="4">Benny S71-1</strain>
    </source>
</reference>
<sequence>MARGKQKEQARERAQKLADKQKGGKSQLGARAAGLKVVSKHPKDPIPPESAFIA</sequence>
<proteinExistence type="predicted"/>
<evidence type="ECO:0000313" key="3">
    <source>
        <dbReference type="EMBL" id="RKP25687.1"/>
    </source>
</evidence>
<dbReference type="InterPro" id="IPR007513">
    <property type="entry name" value="SERF-like_N"/>
</dbReference>
<evidence type="ECO:0000259" key="2">
    <source>
        <dbReference type="Pfam" id="PF04419"/>
    </source>
</evidence>
<dbReference type="OrthoDB" id="73348at2759"/>
<organism evidence="3 4">
    <name type="scientific">Syncephalis pseudoplumigaleata</name>
    <dbReference type="NCBI Taxonomy" id="1712513"/>
    <lineage>
        <taxon>Eukaryota</taxon>
        <taxon>Fungi</taxon>
        <taxon>Fungi incertae sedis</taxon>
        <taxon>Zoopagomycota</taxon>
        <taxon>Zoopagomycotina</taxon>
        <taxon>Zoopagomycetes</taxon>
        <taxon>Zoopagales</taxon>
        <taxon>Piptocephalidaceae</taxon>
        <taxon>Syncephalis</taxon>
    </lineage>
</organism>
<feature type="domain" description="Small EDRK-rich factor-like N-terminal" evidence="2">
    <location>
        <begin position="1"/>
        <end position="28"/>
    </location>
</feature>
<evidence type="ECO:0000313" key="4">
    <source>
        <dbReference type="Proteomes" id="UP000278143"/>
    </source>
</evidence>
<feature type="region of interest" description="Disordered" evidence="1">
    <location>
        <begin position="1"/>
        <end position="54"/>
    </location>
</feature>
<keyword evidence="4" id="KW-1185">Reference proteome</keyword>